<organism evidence="2 3">
    <name type="scientific">Pleurodeles waltl</name>
    <name type="common">Iberian ribbed newt</name>
    <dbReference type="NCBI Taxonomy" id="8319"/>
    <lineage>
        <taxon>Eukaryota</taxon>
        <taxon>Metazoa</taxon>
        <taxon>Chordata</taxon>
        <taxon>Craniata</taxon>
        <taxon>Vertebrata</taxon>
        <taxon>Euteleostomi</taxon>
        <taxon>Amphibia</taxon>
        <taxon>Batrachia</taxon>
        <taxon>Caudata</taxon>
        <taxon>Salamandroidea</taxon>
        <taxon>Salamandridae</taxon>
        <taxon>Pleurodelinae</taxon>
        <taxon>Pleurodeles</taxon>
    </lineage>
</organism>
<dbReference type="AlphaFoldDB" id="A0AAV7WFH3"/>
<accession>A0AAV7WFH3</accession>
<comment type="caution">
    <text evidence="2">The sequence shown here is derived from an EMBL/GenBank/DDBJ whole genome shotgun (WGS) entry which is preliminary data.</text>
</comment>
<dbReference type="EMBL" id="JANPWB010000001">
    <property type="protein sequence ID" value="KAJ1212780.1"/>
    <property type="molecule type" value="Genomic_DNA"/>
</dbReference>
<dbReference type="Proteomes" id="UP001066276">
    <property type="component" value="Chromosome 1_1"/>
</dbReference>
<reference evidence="2" key="1">
    <citation type="journal article" date="2022" name="bioRxiv">
        <title>Sequencing and chromosome-scale assembly of the giantPleurodeles waltlgenome.</title>
        <authorList>
            <person name="Brown T."/>
            <person name="Elewa A."/>
            <person name="Iarovenko S."/>
            <person name="Subramanian E."/>
            <person name="Araus A.J."/>
            <person name="Petzold A."/>
            <person name="Susuki M."/>
            <person name="Suzuki K.-i.T."/>
            <person name="Hayashi T."/>
            <person name="Toyoda A."/>
            <person name="Oliveira C."/>
            <person name="Osipova E."/>
            <person name="Leigh N.D."/>
            <person name="Simon A."/>
            <person name="Yun M.H."/>
        </authorList>
    </citation>
    <scope>NUCLEOTIDE SEQUENCE</scope>
    <source>
        <strain evidence="2">20211129_DDA</strain>
        <tissue evidence="2">Liver</tissue>
    </source>
</reference>
<gene>
    <name evidence="2" type="ORF">NDU88_000424</name>
</gene>
<proteinExistence type="predicted"/>
<sequence>MRLGPPPLTQTTSRHGAFNSALGTRGAGGAAERQYNHPCKSIEIAQESTCTCEEDQEQLSRSRNNIRLLCANGEKNCDAK</sequence>
<evidence type="ECO:0000313" key="3">
    <source>
        <dbReference type="Proteomes" id="UP001066276"/>
    </source>
</evidence>
<keyword evidence="3" id="KW-1185">Reference proteome</keyword>
<evidence type="ECO:0000313" key="2">
    <source>
        <dbReference type="EMBL" id="KAJ1212780.1"/>
    </source>
</evidence>
<name>A0AAV7WFH3_PLEWA</name>
<protein>
    <submittedName>
        <fullName evidence="2">Uncharacterized protein</fullName>
    </submittedName>
</protein>
<feature type="region of interest" description="Disordered" evidence="1">
    <location>
        <begin position="1"/>
        <end position="32"/>
    </location>
</feature>
<evidence type="ECO:0000256" key="1">
    <source>
        <dbReference type="SAM" id="MobiDB-lite"/>
    </source>
</evidence>